<feature type="transmembrane region" description="Helical" evidence="1">
    <location>
        <begin position="110"/>
        <end position="135"/>
    </location>
</feature>
<proteinExistence type="predicted"/>
<keyword evidence="3" id="KW-1185">Reference proteome</keyword>
<keyword evidence="1" id="KW-0472">Membrane</keyword>
<organism evidence="2 3">
    <name type="scientific">Brachionus plicatilis</name>
    <name type="common">Marine rotifer</name>
    <name type="synonym">Brachionus muelleri</name>
    <dbReference type="NCBI Taxonomy" id="10195"/>
    <lineage>
        <taxon>Eukaryota</taxon>
        <taxon>Metazoa</taxon>
        <taxon>Spiralia</taxon>
        <taxon>Gnathifera</taxon>
        <taxon>Rotifera</taxon>
        <taxon>Eurotatoria</taxon>
        <taxon>Monogononta</taxon>
        <taxon>Pseudotrocha</taxon>
        <taxon>Ploima</taxon>
        <taxon>Brachionidae</taxon>
        <taxon>Brachionus</taxon>
    </lineage>
</organism>
<dbReference type="Proteomes" id="UP000276133">
    <property type="component" value="Unassembled WGS sequence"/>
</dbReference>
<sequence length="198" mass="23032">MSEPGINEIDINKIGISLESFTDYNSAIEYIKALPIQIHEKSNLYKRYENIFKNFKKDDSTILNEPFKAVLSSRNKIENTLSFLFNKLSNSIQKNLGHETASYFYYSDWLLTWTIISYFPTIFCFVCIPHIIYWVNNYSNVNSMPNDDQTVRNSYCLKSLADFDNFNLTSLVQKSEFLNIIVYGCFPGDSNSDFGYKL</sequence>
<dbReference type="AlphaFoldDB" id="A0A3M7QB82"/>
<comment type="caution">
    <text evidence="2">The sequence shown here is derived from an EMBL/GenBank/DDBJ whole genome shotgun (WGS) entry which is preliminary data.</text>
</comment>
<name>A0A3M7QB82_BRAPC</name>
<keyword evidence="1" id="KW-1133">Transmembrane helix</keyword>
<keyword evidence="1" id="KW-0812">Transmembrane</keyword>
<evidence type="ECO:0000313" key="2">
    <source>
        <dbReference type="EMBL" id="RNA08676.1"/>
    </source>
</evidence>
<evidence type="ECO:0000256" key="1">
    <source>
        <dbReference type="SAM" id="Phobius"/>
    </source>
</evidence>
<dbReference type="EMBL" id="REGN01006662">
    <property type="protein sequence ID" value="RNA08676.1"/>
    <property type="molecule type" value="Genomic_DNA"/>
</dbReference>
<evidence type="ECO:0000313" key="3">
    <source>
        <dbReference type="Proteomes" id="UP000276133"/>
    </source>
</evidence>
<feature type="non-terminal residue" evidence="2">
    <location>
        <position position="198"/>
    </location>
</feature>
<reference evidence="2 3" key="1">
    <citation type="journal article" date="2018" name="Sci. Rep.">
        <title>Genomic signatures of local adaptation to the degree of environmental predictability in rotifers.</title>
        <authorList>
            <person name="Franch-Gras L."/>
            <person name="Hahn C."/>
            <person name="Garcia-Roger E.M."/>
            <person name="Carmona M.J."/>
            <person name="Serra M."/>
            <person name="Gomez A."/>
        </authorList>
    </citation>
    <scope>NUCLEOTIDE SEQUENCE [LARGE SCALE GENOMIC DNA]</scope>
    <source>
        <strain evidence="2">HYR1</strain>
    </source>
</reference>
<accession>A0A3M7QB82</accession>
<gene>
    <name evidence="2" type="ORF">BpHYR1_033840</name>
</gene>
<protein>
    <submittedName>
        <fullName evidence="2">Uncharacterized protein</fullName>
    </submittedName>
</protein>